<sequence length="51" mass="6068">MVTLYGNDTDTDSIIPWKSMTQETATTSFTSIFSIEETDELNKYRHFWWKT</sequence>
<keyword evidence="2" id="KW-1185">Reference proteome</keyword>
<gene>
    <name evidence="1" type="ORF">AMORRO_LOCUS14051</name>
</gene>
<accession>A0A9N9IEG3</accession>
<dbReference type="Proteomes" id="UP000789342">
    <property type="component" value="Unassembled WGS sequence"/>
</dbReference>
<evidence type="ECO:0000313" key="1">
    <source>
        <dbReference type="EMBL" id="CAG8731431.1"/>
    </source>
</evidence>
<evidence type="ECO:0000313" key="2">
    <source>
        <dbReference type="Proteomes" id="UP000789342"/>
    </source>
</evidence>
<organism evidence="1 2">
    <name type="scientific">Acaulospora morrowiae</name>
    <dbReference type="NCBI Taxonomy" id="94023"/>
    <lineage>
        <taxon>Eukaryota</taxon>
        <taxon>Fungi</taxon>
        <taxon>Fungi incertae sedis</taxon>
        <taxon>Mucoromycota</taxon>
        <taxon>Glomeromycotina</taxon>
        <taxon>Glomeromycetes</taxon>
        <taxon>Diversisporales</taxon>
        <taxon>Acaulosporaceae</taxon>
        <taxon>Acaulospora</taxon>
    </lineage>
</organism>
<protein>
    <submittedName>
        <fullName evidence="1">6682_t:CDS:1</fullName>
    </submittedName>
</protein>
<proteinExistence type="predicted"/>
<dbReference type="AlphaFoldDB" id="A0A9N9IEG3"/>
<reference evidence="1" key="1">
    <citation type="submission" date="2021-06" db="EMBL/GenBank/DDBJ databases">
        <authorList>
            <person name="Kallberg Y."/>
            <person name="Tangrot J."/>
            <person name="Rosling A."/>
        </authorList>
    </citation>
    <scope>NUCLEOTIDE SEQUENCE</scope>
    <source>
        <strain evidence="1">CL551</strain>
    </source>
</reference>
<dbReference type="EMBL" id="CAJVPV010026367">
    <property type="protein sequence ID" value="CAG8731431.1"/>
    <property type="molecule type" value="Genomic_DNA"/>
</dbReference>
<comment type="caution">
    <text evidence="1">The sequence shown here is derived from an EMBL/GenBank/DDBJ whole genome shotgun (WGS) entry which is preliminary data.</text>
</comment>
<name>A0A9N9IEG3_9GLOM</name>
<feature type="non-terminal residue" evidence="1">
    <location>
        <position position="51"/>
    </location>
</feature>